<feature type="transmembrane region" description="Helical" evidence="2">
    <location>
        <begin position="31"/>
        <end position="48"/>
    </location>
</feature>
<feature type="compositionally biased region" description="Acidic residues" evidence="1">
    <location>
        <begin position="160"/>
        <end position="175"/>
    </location>
</feature>
<evidence type="ECO:0000313" key="3">
    <source>
        <dbReference type="Proteomes" id="UP000887572"/>
    </source>
</evidence>
<evidence type="ECO:0000256" key="2">
    <source>
        <dbReference type="SAM" id="Phobius"/>
    </source>
</evidence>
<proteinExistence type="predicted"/>
<name>A0A914HIC2_GLORO</name>
<feature type="region of interest" description="Disordered" evidence="1">
    <location>
        <begin position="157"/>
        <end position="190"/>
    </location>
</feature>
<keyword evidence="3" id="KW-1185">Reference proteome</keyword>
<evidence type="ECO:0000313" key="4">
    <source>
        <dbReference type="WBParaSite" id="Gr19_v10_g17634.t1"/>
    </source>
</evidence>
<reference evidence="4" key="1">
    <citation type="submission" date="2022-11" db="UniProtKB">
        <authorList>
            <consortium name="WormBaseParasite"/>
        </authorList>
    </citation>
    <scope>IDENTIFICATION</scope>
</reference>
<evidence type="ECO:0000256" key="1">
    <source>
        <dbReference type="SAM" id="MobiDB-lite"/>
    </source>
</evidence>
<protein>
    <submittedName>
        <fullName evidence="4">Uncharacterized protein</fullName>
    </submittedName>
</protein>
<dbReference type="Proteomes" id="UP000887572">
    <property type="component" value="Unplaced"/>
</dbReference>
<sequence>MSEPSEQAEEGQELFIEMAAGVFWSVFVKRGLLIVFLLCLFSLSSVLFRKIYLEGLLSGWKNWLKYNEILSAMNKQLEADYELALWEDTEFCRAYLKLYEAFRLFRSMADRDAAGASLVDNWRKAEEAEPLQEFFDADYVLHDRLIYAVRGVEGLSQVENNDDDDNAAGGEEEASNNEKEPTTSGSEGKK</sequence>
<accession>A0A914HIC2</accession>
<dbReference type="AlphaFoldDB" id="A0A914HIC2"/>
<feature type="compositionally biased region" description="Basic and acidic residues" evidence="1">
    <location>
        <begin position="176"/>
        <end position="190"/>
    </location>
</feature>
<organism evidence="3 4">
    <name type="scientific">Globodera rostochiensis</name>
    <name type="common">Golden nematode worm</name>
    <name type="synonym">Heterodera rostochiensis</name>
    <dbReference type="NCBI Taxonomy" id="31243"/>
    <lineage>
        <taxon>Eukaryota</taxon>
        <taxon>Metazoa</taxon>
        <taxon>Ecdysozoa</taxon>
        <taxon>Nematoda</taxon>
        <taxon>Chromadorea</taxon>
        <taxon>Rhabditida</taxon>
        <taxon>Tylenchina</taxon>
        <taxon>Tylenchomorpha</taxon>
        <taxon>Tylenchoidea</taxon>
        <taxon>Heteroderidae</taxon>
        <taxon>Heteroderinae</taxon>
        <taxon>Globodera</taxon>
    </lineage>
</organism>
<dbReference type="WBParaSite" id="Gr19_v10_g17634.t1">
    <property type="protein sequence ID" value="Gr19_v10_g17634.t1"/>
    <property type="gene ID" value="Gr19_v10_g17634"/>
</dbReference>
<keyword evidence="2" id="KW-0472">Membrane</keyword>
<keyword evidence="2" id="KW-1133">Transmembrane helix</keyword>
<keyword evidence="2" id="KW-0812">Transmembrane</keyword>